<keyword evidence="1" id="KW-0378">Hydrolase</keyword>
<dbReference type="InterPro" id="IPR035093">
    <property type="entry name" value="RelE/ParE_toxin_dom_sf"/>
</dbReference>
<dbReference type="EMBL" id="JACHIF010000001">
    <property type="protein sequence ID" value="MBB5036191.1"/>
    <property type="molecule type" value="Genomic_DNA"/>
</dbReference>
<gene>
    <name evidence="1" type="ORF">HNQ64_000425</name>
</gene>
<dbReference type="AlphaFoldDB" id="A0A7W7YHA0"/>
<name>A0A7W7YHA0_9BACT</name>
<evidence type="ECO:0000313" key="1">
    <source>
        <dbReference type="EMBL" id="MBB5036191.1"/>
    </source>
</evidence>
<reference evidence="1 2" key="1">
    <citation type="submission" date="2020-08" db="EMBL/GenBank/DDBJ databases">
        <title>Genomic Encyclopedia of Type Strains, Phase IV (KMG-IV): sequencing the most valuable type-strain genomes for metagenomic binning, comparative biology and taxonomic classification.</title>
        <authorList>
            <person name="Goeker M."/>
        </authorList>
    </citation>
    <scope>NUCLEOTIDE SEQUENCE [LARGE SCALE GENOMIC DNA]</scope>
    <source>
        <strain evidence="1 2">DSM 12251</strain>
    </source>
</reference>
<sequence>MRLTFHTRVQGEVNEAVGWYEKQSEGLGSDFFTKVLEGLKQVEAHPERCGFWLTSKSVRRFKLKRFPYDLLYEIRKDRIKILCLRHEKRHPNFGAQRH</sequence>
<evidence type="ECO:0000313" key="2">
    <source>
        <dbReference type="Proteomes" id="UP000534294"/>
    </source>
</evidence>
<keyword evidence="1" id="KW-0540">Nuclease</keyword>
<keyword evidence="2" id="KW-1185">Reference proteome</keyword>
<proteinExistence type="predicted"/>
<protein>
    <submittedName>
        <fullName evidence="1">mRNA-degrading endonuclease RelE of RelBE toxin-antitoxin system</fullName>
    </submittedName>
</protein>
<dbReference type="Proteomes" id="UP000534294">
    <property type="component" value="Unassembled WGS sequence"/>
</dbReference>
<comment type="caution">
    <text evidence="1">The sequence shown here is derived from an EMBL/GenBank/DDBJ whole genome shotgun (WGS) entry which is preliminary data.</text>
</comment>
<dbReference type="GO" id="GO:0004519">
    <property type="term" value="F:endonuclease activity"/>
    <property type="evidence" value="ECO:0007669"/>
    <property type="project" value="UniProtKB-KW"/>
</dbReference>
<keyword evidence="1" id="KW-0255">Endonuclease</keyword>
<organism evidence="1 2">
    <name type="scientific">Prosthecobacter dejongeii</name>
    <dbReference type="NCBI Taxonomy" id="48465"/>
    <lineage>
        <taxon>Bacteria</taxon>
        <taxon>Pseudomonadati</taxon>
        <taxon>Verrucomicrobiota</taxon>
        <taxon>Verrucomicrobiia</taxon>
        <taxon>Verrucomicrobiales</taxon>
        <taxon>Verrucomicrobiaceae</taxon>
        <taxon>Prosthecobacter</taxon>
    </lineage>
</organism>
<dbReference type="Gene3D" id="3.30.2310.20">
    <property type="entry name" value="RelE-like"/>
    <property type="match status" value="1"/>
</dbReference>
<accession>A0A7W7YHA0</accession>